<proteinExistence type="predicted"/>
<evidence type="ECO:0000259" key="1">
    <source>
        <dbReference type="Pfam" id="PF06985"/>
    </source>
</evidence>
<keyword evidence="3" id="KW-1185">Reference proteome</keyword>
<dbReference type="PANTHER" id="PTHR24148:SF64">
    <property type="entry name" value="HETEROKARYON INCOMPATIBILITY DOMAIN-CONTAINING PROTEIN"/>
    <property type="match status" value="1"/>
</dbReference>
<name>A0A017SIJ9_ASPRC</name>
<protein>
    <recommendedName>
        <fullName evidence="1">Heterokaryon incompatibility domain-containing protein</fullName>
    </recommendedName>
</protein>
<dbReference type="InterPro" id="IPR010730">
    <property type="entry name" value="HET"/>
</dbReference>
<evidence type="ECO:0000313" key="2">
    <source>
        <dbReference type="EMBL" id="EYE96797.1"/>
    </source>
</evidence>
<feature type="domain" description="Heterokaryon incompatibility" evidence="1">
    <location>
        <begin position="81"/>
        <end position="178"/>
    </location>
</feature>
<dbReference type="OrthoDB" id="4402067at2759"/>
<organism evidence="2 3">
    <name type="scientific">Aspergillus ruber (strain CBS 135680)</name>
    <dbReference type="NCBI Taxonomy" id="1388766"/>
    <lineage>
        <taxon>Eukaryota</taxon>
        <taxon>Fungi</taxon>
        <taxon>Dikarya</taxon>
        <taxon>Ascomycota</taxon>
        <taxon>Pezizomycotina</taxon>
        <taxon>Eurotiomycetes</taxon>
        <taxon>Eurotiomycetidae</taxon>
        <taxon>Eurotiales</taxon>
        <taxon>Aspergillaceae</taxon>
        <taxon>Aspergillus</taxon>
        <taxon>Aspergillus subgen. Aspergillus</taxon>
    </lineage>
</organism>
<dbReference type="Pfam" id="PF26639">
    <property type="entry name" value="Het-6_barrel"/>
    <property type="match status" value="1"/>
</dbReference>
<dbReference type="InterPro" id="IPR052895">
    <property type="entry name" value="HetReg/Transcr_Mod"/>
</dbReference>
<gene>
    <name evidence="2" type="ORF">EURHEDRAFT_339462</name>
</gene>
<dbReference type="RefSeq" id="XP_040640485.1">
    <property type="nucleotide sequence ID" value="XM_040778396.1"/>
</dbReference>
<accession>A0A017SIJ9</accession>
<dbReference type="EMBL" id="KK088417">
    <property type="protein sequence ID" value="EYE96797.1"/>
    <property type="molecule type" value="Genomic_DNA"/>
</dbReference>
<dbReference type="HOGENOM" id="CLU_004184_7_4_1"/>
<dbReference type="AlphaFoldDB" id="A0A017SIJ9"/>
<dbReference type="STRING" id="1388766.A0A017SIJ9"/>
<reference evidence="3" key="1">
    <citation type="journal article" date="2014" name="Nat. Commun.">
        <title>Genomic adaptations of the halophilic Dead Sea filamentous fungus Eurotium rubrum.</title>
        <authorList>
            <person name="Kis-Papo T."/>
            <person name="Weig A.R."/>
            <person name="Riley R."/>
            <person name="Persoh D."/>
            <person name="Salamov A."/>
            <person name="Sun H."/>
            <person name="Lipzen A."/>
            <person name="Wasser S.P."/>
            <person name="Rambold G."/>
            <person name="Grigoriev I.V."/>
            <person name="Nevo E."/>
        </authorList>
    </citation>
    <scope>NUCLEOTIDE SEQUENCE [LARGE SCALE GENOMIC DNA]</scope>
    <source>
        <strain evidence="3">CBS 135680</strain>
    </source>
</reference>
<dbReference type="GeneID" id="63693520"/>
<dbReference type="Pfam" id="PF06985">
    <property type="entry name" value="HET"/>
    <property type="match status" value="1"/>
</dbReference>
<dbReference type="Proteomes" id="UP000019804">
    <property type="component" value="Unassembled WGS sequence"/>
</dbReference>
<evidence type="ECO:0000313" key="3">
    <source>
        <dbReference type="Proteomes" id="UP000019804"/>
    </source>
</evidence>
<dbReference type="PANTHER" id="PTHR24148">
    <property type="entry name" value="ANKYRIN REPEAT DOMAIN-CONTAINING PROTEIN 39 HOMOLOG-RELATED"/>
    <property type="match status" value="1"/>
</dbReference>
<sequence>MTGLISPSEPVIRHPVEHISKDISKDEAFSVEMGNAESKSHHFDDLPETSSFRIVKLLPGKRRDPISCETEIADLHGPPKFEAISYIWGDSTANITVTCDKVKLKISANLQRALVHLRLENEPRYLWAHELCVDRKNTAERSHQARLVHAIYRASQKTLIWIGSDTAGHLAEIAVKSIIQISDFLCHSLQRYLPEISVTSNVYRDIIYENRKKLPSPNDCEFSTETIWHSLIWFYSHAYFTGVSIFEEINANKRRSVQCGHETVEWERVELVAGYMILDGAFSKRFGFDKTHCWWATILTTGQIRQPRNWLTTLYLASNFKSADPRDKVYGLRGLLKHSIVTPVLEPDYSKPLLDVYREAVEASFLKFHNLDALLYVAANESPTWIPQWDKPMLFRNPFRFSSPVPWRPAGDREPAWIIDPATNILTVSGSIYRSIKHVEPYNQAFFGKVMIESPEGRHTLKRKWETILHTARASQSSKEPLKRELVTALAMSFLFSLDENNRVADANKATRTFVAYLMKIIDDEILNNYIPRDLQDESAHADGDTFGKPIWDFEYPDSSFFVTEDGHVGCCITTTVPGDIVAIIPGCTYPLVLRPEGQYYHIRGYVYVHGIMMGEIHYLKRQDFMIH</sequence>